<comment type="similarity">
    <text evidence="2">Belongs to the outer membrane factor (OMF) (TC 1.B.17) family.</text>
</comment>
<evidence type="ECO:0000256" key="7">
    <source>
        <dbReference type="ARBA" id="ARBA00023237"/>
    </source>
</evidence>
<dbReference type="PANTHER" id="PTHR30026:SF20">
    <property type="entry name" value="OUTER MEMBRANE PROTEIN TOLC"/>
    <property type="match status" value="1"/>
</dbReference>
<dbReference type="InterPro" id="IPR051906">
    <property type="entry name" value="TolC-like"/>
</dbReference>
<dbReference type="RefSeq" id="WP_180136765.1">
    <property type="nucleotide sequence ID" value="NZ_CAADHO010000001.1"/>
</dbReference>
<dbReference type="InterPro" id="IPR003423">
    <property type="entry name" value="OMP_efflux"/>
</dbReference>
<evidence type="ECO:0000313" key="11">
    <source>
        <dbReference type="Proteomes" id="UP000507962"/>
    </source>
</evidence>
<evidence type="ECO:0000256" key="3">
    <source>
        <dbReference type="ARBA" id="ARBA00022448"/>
    </source>
</evidence>
<proteinExistence type="inferred from homology"/>
<evidence type="ECO:0000256" key="2">
    <source>
        <dbReference type="ARBA" id="ARBA00007613"/>
    </source>
</evidence>
<gene>
    <name evidence="10" type="ORF">MSL71_1440</name>
</gene>
<evidence type="ECO:0000256" key="5">
    <source>
        <dbReference type="ARBA" id="ARBA00022692"/>
    </source>
</evidence>
<name>A0A4U8YMT5_9BACT</name>
<feature type="coiled-coil region" evidence="8">
    <location>
        <begin position="653"/>
        <end position="680"/>
    </location>
</feature>
<feature type="chain" id="PRO_5020266671" evidence="9">
    <location>
        <begin position="23"/>
        <end position="780"/>
    </location>
</feature>
<evidence type="ECO:0000256" key="9">
    <source>
        <dbReference type="SAM" id="SignalP"/>
    </source>
</evidence>
<dbReference type="SUPFAM" id="SSF56954">
    <property type="entry name" value="Outer membrane efflux proteins (OEP)"/>
    <property type="match status" value="1"/>
</dbReference>
<keyword evidence="8" id="KW-0175">Coiled coil</keyword>
<dbReference type="GO" id="GO:0009279">
    <property type="term" value="C:cell outer membrane"/>
    <property type="evidence" value="ECO:0007669"/>
    <property type="project" value="UniProtKB-SubCell"/>
</dbReference>
<evidence type="ECO:0000256" key="1">
    <source>
        <dbReference type="ARBA" id="ARBA00004442"/>
    </source>
</evidence>
<keyword evidence="3" id="KW-0813">Transport</keyword>
<dbReference type="AlphaFoldDB" id="A0A4U8YMT5"/>
<dbReference type="Gene3D" id="3.40.50.2300">
    <property type="match status" value="2"/>
</dbReference>
<evidence type="ECO:0000313" key="10">
    <source>
        <dbReference type="EMBL" id="VFQ42523.1"/>
    </source>
</evidence>
<dbReference type="Pfam" id="PF02321">
    <property type="entry name" value="OEP"/>
    <property type="match status" value="2"/>
</dbReference>
<dbReference type="Proteomes" id="UP000507962">
    <property type="component" value="Unassembled WGS sequence"/>
</dbReference>
<dbReference type="GO" id="GO:1990281">
    <property type="term" value="C:efflux pump complex"/>
    <property type="evidence" value="ECO:0007669"/>
    <property type="project" value="TreeGrafter"/>
</dbReference>
<dbReference type="PANTHER" id="PTHR30026">
    <property type="entry name" value="OUTER MEMBRANE PROTEIN TOLC"/>
    <property type="match status" value="1"/>
</dbReference>
<evidence type="ECO:0000256" key="8">
    <source>
        <dbReference type="SAM" id="Coils"/>
    </source>
</evidence>
<keyword evidence="6" id="KW-0472">Membrane</keyword>
<protein>
    <submittedName>
        <fullName evidence="10">Outer membrane efflux protein</fullName>
    </submittedName>
</protein>
<keyword evidence="11" id="KW-1185">Reference proteome</keyword>
<dbReference type="EMBL" id="CAADHO010000001">
    <property type="protein sequence ID" value="VFQ42523.1"/>
    <property type="molecule type" value="Genomic_DNA"/>
</dbReference>
<keyword evidence="4" id="KW-1134">Transmembrane beta strand</keyword>
<dbReference type="GO" id="GO:0015288">
    <property type="term" value="F:porin activity"/>
    <property type="evidence" value="ECO:0007669"/>
    <property type="project" value="TreeGrafter"/>
</dbReference>
<feature type="signal peptide" evidence="9">
    <location>
        <begin position="1"/>
        <end position="22"/>
    </location>
</feature>
<reference evidence="10 11" key="1">
    <citation type="submission" date="2019-03" db="EMBL/GenBank/DDBJ databases">
        <authorList>
            <person name="Nijsse B."/>
        </authorList>
    </citation>
    <scope>NUCLEOTIDE SEQUENCE [LARGE SCALE GENOMIC DNA]</scope>
    <source>
        <strain evidence="10">Desulfoluna butyratoxydans MSL71</strain>
    </source>
</reference>
<organism evidence="10 11">
    <name type="scientific">Desulfoluna butyratoxydans</name>
    <dbReference type="NCBI Taxonomy" id="231438"/>
    <lineage>
        <taxon>Bacteria</taxon>
        <taxon>Pseudomonadati</taxon>
        <taxon>Thermodesulfobacteriota</taxon>
        <taxon>Desulfobacteria</taxon>
        <taxon>Desulfobacterales</taxon>
        <taxon>Desulfolunaceae</taxon>
        <taxon>Desulfoluna</taxon>
    </lineage>
</organism>
<sequence length="780" mass="84983">MKQRFFIVVLLLVCGLAQPVWATSPRHLTLGLIADDTSGDMARFLKLVHQEMDLLAGARYTYTLGEGKGGTIDWSADKARTLYRELVADPEVDLIVSIGVVSSSVIADSGPYTKPVIAVGIMDSVLQGVRHGEEDRSGIANLTYVHFNHSITEDLLLFRRLTSFSEVGIVFDPSVADVIRKKDGELDKALKPESGYRIVSSNKGVNEVLAELSGVDAVYVGYMGAQEEVGRPALVQALNDMKIPTFGATLREVRQGVLATASPGGTYNRVARRVALNIDGWVGGDRLANLPVNMDFEVALTINMETARAIGFSPSFEMLSGAELVGDLQEGGAFYTLSEAVNSALAANYDLRINTFDVRQAQEAVRLAGTSFLPDVKLVGGQTYIDEDVAATSNNTQAERTTSGSAVVEQLIYSDEAIGNISSQKDLLAAEQDSRHALVLDTVFDTTVAFTDLLKARTEEKVQTDNLALIRNNLVIAKQREEAGYAGSGDVFSWESRLATARASLFTARSNVNVASRNLNLIMGVPIDQKTRALDAGLDNFMAGSYLVRGVEGRLTNTEGFEMYLEFLVAEAIKNAPELSALSSNISAVQTRAGVLSRKNWVPTVSAAGTWVRDMDRGGAGSDDTLFYHEERWDASVQLTWTLFSGGQNRVELARERLTLAQLEEKRRKAEKEIELAVRVALLDTITRYVNREQAVRSAEYAKKSLDLIADSYAKGKASLTDLVEAQNSSLTADLEATNAIYEQVRALLKLERTVGKMTLVSDPVETEAFAGRIRALFDQ</sequence>
<evidence type="ECO:0000256" key="4">
    <source>
        <dbReference type="ARBA" id="ARBA00022452"/>
    </source>
</evidence>
<keyword evidence="5" id="KW-0812">Transmembrane</keyword>
<evidence type="ECO:0000256" key="6">
    <source>
        <dbReference type="ARBA" id="ARBA00023136"/>
    </source>
</evidence>
<keyword evidence="9" id="KW-0732">Signal</keyword>
<dbReference type="Gene3D" id="1.20.1600.10">
    <property type="entry name" value="Outer membrane efflux proteins (OEP)"/>
    <property type="match status" value="1"/>
</dbReference>
<keyword evidence="7" id="KW-0998">Cell outer membrane</keyword>
<comment type="subcellular location">
    <subcellularLocation>
        <location evidence="1">Cell outer membrane</location>
    </subcellularLocation>
</comment>
<accession>A0A4U8YMT5</accession>
<dbReference type="GO" id="GO:0015562">
    <property type="term" value="F:efflux transmembrane transporter activity"/>
    <property type="evidence" value="ECO:0007669"/>
    <property type="project" value="InterPro"/>
</dbReference>